<dbReference type="SUPFAM" id="SSF52343">
    <property type="entry name" value="Ferredoxin reductase-like, C-terminal NADP-linked domain"/>
    <property type="match status" value="1"/>
</dbReference>
<keyword evidence="11" id="KW-1185">Reference proteome</keyword>
<evidence type="ECO:0000256" key="6">
    <source>
        <dbReference type="ARBA" id="ARBA00023136"/>
    </source>
</evidence>
<feature type="domain" description="FAD-binding FR-type" evidence="9">
    <location>
        <begin position="273"/>
        <end position="392"/>
    </location>
</feature>
<dbReference type="PANTHER" id="PTHR11972">
    <property type="entry name" value="NADPH OXIDASE"/>
    <property type="match status" value="1"/>
</dbReference>
<keyword evidence="2 8" id="KW-0812">Transmembrane</keyword>
<dbReference type="CDD" id="cd06186">
    <property type="entry name" value="NOX_Duox_like_FAD_NADP"/>
    <property type="match status" value="1"/>
</dbReference>
<feature type="transmembrane region" description="Helical" evidence="8">
    <location>
        <begin position="123"/>
        <end position="148"/>
    </location>
</feature>
<dbReference type="Proteomes" id="UP000703661">
    <property type="component" value="Unassembled WGS sequence"/>
</dbReference>
<dbReference type="InterPro" id="IPR017938">
    <property type="entry name" value="Riboflavin_synthase-like_b-brl"/>
</dbReference>
<dbReference type="AlphaFoldDB" id="A0A9P6SX23"/>
<dbReference type="GO" id="GO:0005886">
    <property type="term" value="C:plasma membrane"/>
    <property type="evidence" value="ECO:0007669"/>
    <property type="project" value="TreeGrafter"/>
</dbReference>
<organism evidence="10 11">
    <name type="scientific">Entomortierella chlamydospora</name>
    <dbReference type="NCBI Taxonomy" id="101097"/>
    <lineage>
        <taxon>Eukaryota</taxon>
        <taxon>Fungi</taxon>
        <taxon>Fungi incertae sedis</taxon>
        <taxon>Mucoromycota</taxon>
        <taxon>Mortierellomycotina</taxon>
        <taxon>Mortierellomycetes</taxon>
        <taxon>Mortierellales</taxon>
        <taxon>Mortierellaceae</taxon>
        <taxon>Entomortierella</taxon>
    </lineage>
</organism>
<dbReference type="Pfam" id="PF01794">
    <property type="entry name" value="Ferric_reduct"/>
    <property type="match status" value="1"/>
</dbReference>
<evidence type="ECO:0000313" key="11">
    <source>
        <dbReference type="Proteomes" id="UP000703661"/>
    </source>
</evidence>
<feature type="region of interest" description="Disordered" evidence="7">
    <location>
        <begin position="513"/>
        <end position="547"/>
    </location>
</feature>
<feature type="transmembrane region" description="Helical" evidence="8">
    <location>
        <begin position="28"/>
        <end position="51"/>
    </location>
</feature>
<reference evidence="10" key="1">
    <citation type="journal article" date="2020" name="Fungal Divers.">
        <title>Resolving the Mortierellaceae phylogeny through synthesis of multi-gene phylogenetics and phylogenomics.</title>
        <authorList>
            <person name="Vandepol N."/>
            <person name="Liber J."/>
            <person name="Desiro A."/>
            <person name="Na H."/>
            <person name="Kennedy M."/>
            <person name="Barry K."/>
            <person name="Grigoriev I.V."/>
            <person name="Miller A.N."/>
            <person name="O'Donnell K."/>
            <person name="Stajich J.E."/>
            <person name="Bonito G."/>
        </authorList>
    </citation>
    <scope>NUCLEOTIDE SEQUENCE</scope>
    <source>
        <strain evidence="10">NRRL 2769</strain>
    </source>
</reference>
<proteinExistence type="predicted"/>
<dbReference type="SFLD" id="SFLDS00052">
    <property type="entry name" value="Ferric_Reductase_Domain"/>
    <property type="match status" value="1"/>
</dbReference>
<keyword evidence="3 8" id="KW-1133">Transmembrane helix</keyword>
<keyword evidence="4" id="KW-0560">Oxidoreductase</keyword>
<dbReference type="Gene3D" id="2.40.30.10">
    <property type="entry name" value="Translation factors"/>
    <property type="match status" value="1"/>
</dbReference>
<dbReference type="SUPFAM" id="SSF63380">
    <property type="entry name" value="Riboflavin synthase domain-like"/>
    <property type="match status" value="1"/>
</dbReference>
<feature type="transmembrane region" description="Helical" evidence="8">
    <location>
        <begin position="203"/>
        <end position="225"/>
    </location>
</feature>
<evidence type="ECO:0000256" key="3">
    <source>
        <dbReference type="ARBA" id="ARBA00022989"/>
    </source>
</evidence>
<accession>A0A9P6SX23</accession>
<dbReference type="PANTHER" id="PTHR11972:SF69">
    <property type="entry name" value="FERRIC REDUCTION OXIDASE 6-RELATED"/>
    <property type="match status" value="1"/>
</dbReference>
<dbReference type="InterPro" id="IPR050369">
    <property type="entry name" value="RBOH/FRE"/>
</dbReference>
<dbReference type="GO" id="GO:0006811">
    <property type="term" value="P:monoatomic ion transport"/>
    <property type="evidence" value="ECO:0007669"/>
    <property type="project" value="UniProtKB-KW"/>
</dbReference>
<dbReference type="SFLD" id="SFLDG01168">
    <property type="entry name" value="Ferric_reductase_subgroup_(FRE"/>
    <property type="match status" value="1"/>
</dbReference>
<dbReference type="InterPro" id="IPR013130">
    <property type="entry name" value="Fe3_Rdtase_TM_dom"/>
</dbReference>
<dbReference type="InterPro" id="IPR039261">
    <property type="entry name" value="FNR_nucleotide-bd"/>
</dbReference>
<keyword evidence="5" id="KW-0406">Ion transport</keyword>
<feature type="compositionally biased region" description="Basic residues" evidence="7">
    <location>
        <begin position="513"/>
        <end position="522"/>
    </location>
</feature>
<dbReference type="InterPro" id="IPR017927">
    <property type="entry name" value="FAD-bd_FR_type"/>
</dbReference>
<name>A0A9P6SX23_9FUNG</name>
<evidence type="ECO:0000256" key="8">
    <source>
        <dbReference type="SAM" id="Phobius"/>
    </source>
</evidence>
<dbReference type="Gene3D" id="3.40.50.80">
    <property type="entry name" value="Nucleotide-binding domain of ferredoxin-NADP reductase (FNR) module"/>
    <property type="match status" value="1"/>
</dbReference>
<dbReference type="EMBL" id="JAAAID010001714">
    <property type="protein sequence ID" value="KAG0009025.1"/>
    <property type="molecule type" value="Genomic_DNA"/>
</dbReference>
<dbReference type="GO" id="GO:0016175">
    <property type="term" value="F:superoxide-generating NAD(P)H oxidase activity"/>
    <property type="evidence" value="ECO:0007669"/>
    <property type="project" value="TreeGrafter"/>
</dbReference>
<feature type="compositionally biased region" description="Basic and acidic residues" evidence="7">
    <location>
        <begin position="534"/>
        <end position="547"/>
    </location>
</feature>
<comment type="subcellular location">
    <subcellularLocation>
        <location evidence="1">Membrane</location>
        <topology evidence="1">Multi-pass membrane protein</topology>
    </subcellularLocation>
</comment>
<evidence type="ECO:0000256" key="1">
    <source>
        <dbReference type="ARBA" id="ARBA00004141"/>
    </source>
</evidence>
<keyword evidence="6 8" id="KW-0472">Membrane</keyword>
<evidence type="ECO:0000256" key="7">
    <source>
        <dbReference type="SAM" id="MobiDB-lite"/>
    </source>
</evidence>
<evidence type="ECO:0000259" key="9">
    <source>
        <dbReference type="PROSITE" id="PS51384"/>
    </source>
</evidence>
<gene>
    <name evidence="10" type="ORF">BGZ80_002821</name>
</gene>
<sequence>MWGWNLADVYVTWILNRDWLFFMNNRDYFVAVFLLLPSAVGHLATIWGHYFRSEREFQHSIAKVTTSDSVKRKIPLWEHHIWFGYTVKYWILVSLVAIASIVWPIQATVPYRGEYGEYGVVGAMGLILGSASGSAMLGCCSLVLFFVLRRSMLHALGFTYAEILPLHRWLGVAIVVWAILHTIGYLMYYIWDGSLSEGFNFDTAIANVMGIFAFGFLLILAILSIPQVRRRFYTVFMSVHRIMTVLFIVCTIFHYPYYILWYYFLPSIILFLVDRFVPKVIQTRTLYPFVSCSLNDDADIIKMTLTSPEPMKPYYPGDYITVQVPEIGTFYHPFTVASYWAEDPKSITLFIRTYNENKRSWTAALGRLCGTEGRRVRIRANVDGVFGDRRHDYLKSEVVVIFAAGVAVTTFMGLIRAVAAHIASSSEPPRIRFHLICTFRTRSELHAYGSFLHQITRDPRFTSWLHVEVYVSRPDKAKTLMGAHAHVIKNDIQVPGQSVKPEKKKKRFQSLRRAGTKIKRALSGRATAGSPTFPDEKAKPMNQSEKEAPISPCVVTFSEGDNHTRGDSADTVALEGEIMKNPTSGKTETTTVDSSNSSGSADLKTKPSTREMTYDSKRLPTFHDAQSTAVATRFAKLDLTASAILFVVPLALWYGLRAVIWEGSVHYCDVMTEMTRIQEKICYGTYAFAPPVGHFILFTAIGYFAMWFSRRTLLRSLKACNPKDIESGKHLENKNLPYPYFDIEDEDLSVEDGNWDEGDVVYSTGRMDVKVVVDRFMDEGVGAVGGDIALVTVFGGGPEGFVDHVERQVKKSKWAVEFHRETWAP</sequence>
<dbReference type="PROSITE" id="PS51384">
    <property type="entry name" value="FAD_FR"/>
    <property type="match status" value="1"/>
</dbReference>
<dbReference type="Pfam" id="PF08022">
    <property type="entry name" value="FAD_binding_8"/>
    <property type="match status" value="1"/>
</dbReference>
<evidence type="ECO:0000256" key="2">
    <source>
        <dbReference type="ARBA" id="ARBA00022692"/>
    </source>
</evidence>
<keyword evidence="5" id="KW-0813">Transport</keyword>
<evidence type="ECO:0000256" key="4">
    <source>
        <dbReference type="ARBA" id="ARBA00023002"/>
    </source>
</evidence>
<comment type="caution">
    <text evidence="10">The sequence shown here is derived from an EMBL/GenBank/DDBJ whole genome shotgun (WGS) entry which is preliminary data.</text>
</comment>
<evidence type="ECO:0000313" key="10">
    <source>
        <dbReference type="EMBL" id="KAG0009025.1"/>
    </source>
</evidence>
<feature type="compositionally biased region" description="Polar residues" evidence="7">
    <location>
        <begin position="581"/>
        <end position="600"/>
    </location>
</feature>
<evidence type="ECO:0000256" key="5">
    <source>
        <dbReference type="ARBA" id="ARBA00023065"/>
    </source>
</evidence>
<feature type="transmembrane region" description="Helical" evidence="8">
    <location>
        <begin position="686"/>
        <end position="708"/>
    </location>
</feature>
<feature type="region of interest" description="Disordered" evidence="7">
    <location>
        <begin position="580"/>
        <end position="611"/>
    </location>
</feature>
<dbReference type="InterPro" id="IPR013112">
    <property type="entry name" value="FAD-bd_8"/>
</dbReference>
<feature type="transmembrane region" description="Helical" evidence="8">
    <location>
        <begin position="398"/>
        <end position="419"/>
    </location>
</feature>
<protein>
    <recommendedName>
        <fullName evidence="9">FAD-binding FR-type domain-containing protein</fullName>
    </recommendedName>
</protein>
<feature type="transmembrane region" description="Helical" evidence="8">
    <location>
        <begin position="232"/>
        <end position="254"/>
    </location>
</feature>
<feature type="transmembrane region" description="Helical" evidence="8">
    <location>
        <begin position="260"/>
        <end position="277"/>
    </location>
</feature>
<feature type="transmembrane region" description="Helical" evidence="8">
    <location>
        <begin position="81"/>
        <end position="103"/>
    </location>
</feature>
<feature type="transmembrane region" description="Helical" evidence="8">
    <location>
        <begin position="169"/>
        <end position="191"/>
    </location>
</feature>